<dbReference type="Proteomes" id="UP000252733">
    <property type="component" value="Unassembled WGS sequence"/>
</dbReference>
<organism evidence="3 4">
    <name type="scientific">Marinilabilia salmonicolor</name>
    <dbReference type="NCBI Taxonomy" id="989"/>
    <lineage>
        <taxon>Bacteria</taxon>
        <taxon>Pseudomonadati</taxon>
        <taxon>Bacteroidota</taxon>
        <taxon>Bacteroidia</taxon>
        <taxon>Marinilabiliales</taxon>
        <taxon>Marinilabiliaceae</taxon>
        <taxon>Marinilabilia</taxon>
    </lineage>
</organism>
<dbReference type="OrthoDB" id="1123332at2"/>
<evidence type="ECO:0000313" key="4">
    <source>
        <dbReference type="Proteomes" id="UP000252733"/>
    </source>
</evidence>
<name>A0A2T0WTI0_9BACT</name>
<keyword evidence="4" id="KW-1185">Reference proteome</keyword>
<dbReference type="AlphaFoldDB" id="A0A2T0WTI0"/>
<dbReference type="RefSeq" id="WP_106154752.1">
    <property type="nucleotide sequence ID" value="NZ_PVTS01000028.1"/>
</dbReference>
<keyword evidence="2" id="KW-0812">Transmembrane</keyword>
<dbReference type="EMBL" id="QPIZ01000035">
    <property type="protein sequence ID" value="RCW28836.1"/>
    <property type="molecule type" value="Genomic_DNA"/>
</dbReference>
<keyword evidence="2" id="KW-0472">Membrane</keyword>
<feature type="transmembrane region" description="Helical" evidence="2">
    <location>
        <begin position="89"/>
        <end position="113"/>
    </location>
</feature>
<sequence>MKRKRKKNTKESLYREITHHHRVGTSTKGYLPHEIKEMPAFAFDPDKHDRFYVDEDIWESPALPKLGAKIMMGVFLIFILIFLTSENEWIFFETLLFIGSCIGFLVSVVYYFTMPKKEMIFDRKRGVVTLPGTMWAKSFTMEFYKVDFTFSTGGHNGIGAYQLRYLGPKTLGAIGFGGDCYQDLSYLTWYMDRNRPLPPGSMFDAFRERDFQRRKAEGFPPPLYPSKIPTPEATPEQQKERNRYWYDEHYRNFGTNMEKRKKLVPAERWINRIKSS</sequence>
<comment type="caution">
    <text evidence="3">The sequence shown here is derived from an EMBL/GenBank/DDBJ whole genome shotgun (WGS) entry which is preliminary data.</text>
</comment>
<protein>
    <submittedName>
        <fullName evidence="3">Uncharacterized protein</fullName>
    </submittedName>
</protein>
<feature type="transmembrane region" description="Helical" evidence="2">
    <location>
        <begin position="66"/>
        <end position="83"/>
    </location>
</feature>
<feature type="region of interest" description="Disordered" evidence="1">
    <location>
        <begin position="221"/>
        <end position="241"/>
    </location>
</feature>
<evidence type="ECO:0000256" key="2">
    <source>
        <dbReference type="SAM" id="Phobius"/>
    </source>
</evidence>
<proteinExistence type="predicted"/>
<reference evidence="3 4" key="1">
    <citation type="submission" date="2018-07" db="EMBL/GenBank/DDBJ databases">
        <title>Freshwater and sediment microbial communities from various areas in North America, analyzing microbe dynamics in response to fracking.</title>
        <authorList>
            <person name="Lamendella R."/>
        </authorList>
    </citation>
    <scope>NUCLEOTIDE SEQUENCE [LARGE SCALE GENOMIC DNA]</scope>
    <source>
        <strain evidence="3 4">160A</strain>
    </source>
</reference>
<evidence type="ECO:0000313" key="3">
    <source>
        <dbReference type="EMBL" id="RCW28836.1"/>
    </source>
</evidence>
<keyword evidence="2" id="KW-1133">Transmembrane helix</keyword>
<gene>
    <name evidence="3" type="ORF">DFO77_13519</name>
</gene>
<accession>A0A2T0WTI0</accession>
<evidence type="ECO:0000256" key="1">
    <source>
        <dbReference type="SAM" id="MobiDB-lite"/>
    </source>
</evidence>